<dbReference type="InterPro" id="IPR007833">
    <property type="entry name" value="Capsule_polysaccharide_synth"/>
</dbReference>
<evidence type="ECO:0000313" key="2">
    <source>
        <dbReference type="Proteomes" id="UP000005522"/>
    </source>
</evidence>
<dbReference type="HOGENOM" id="CLU_048725_0_0_6"/>
<proteinExistence type="predicted"/>
<dbReference type="GO" id="GO:0015774">
    <property type="term" value="P:polysaccharide transport"/>
    <property type="evidence" value="ECO:0007669"/>
    <property type="project" value="InterPro"/>
</dbReference>
<sequence>MARERFADLPDTLYVWSFPVWKWRYLRRCFPGNRLRFVRSVDAIPARATLILWGLTPIPEGMPPEATILRMEDGFLRSVGLGAELTRPLSWVVDRLGMYYDARTPSELERILSTTEFSNEELERAEHLRAQIVAAGVSKYNVGLGVWQRPAGVERVLIVPGQVESDAAIHSATPCFRGNLELLRRVRAANPDAYIVYKPHPDVEAGLRAAGKREDEADGFCDEVLRGVPMEAVLAVVDEVHTLTSLAGFEGLLRGRKVHCYGQPFYAGWGLTTDHCPIPRRQRRLSLDALVAGTLIRYPTYIGRRGPINVEDALAELIRWKHSHQGRTRWWREPYRWILRRAIGVR</sequence>
<reference evidence="1 2" key="1">
    <citation type="journal article" date="2009" name="J. Bacteriol.">
        <title>Draft genome sequence of the extremely acidophilic bacterium Acidithiobacillus caldus ATCC 51756 reveals metabolic versatility in the genus Acidithiobacillus.</title>
        <authorList>
            <person name="Valdes J."/>
            <person name="Quatrini R."/>
            <person name="Hallberg K."/>
            <person name="Dopson M."/>
            <person name="Valenzuela P.D."/>
            <person name="Holmes D.S."/>
        </authorList>
    </citation>
    <scope>NUCLEOTIDE SEQUENCE [LARGE SCALE GENOMIC DNA]</scope>
    <source>
        <strain evidence="2">ATCC 51756 / DSM 8584 / KU</strain>
    </source>
</reference>
<protein>
    <submittedName>
        <fullName evidence="1">Capsular polysaccharide export system protein KpsC</fullName>
    </submittedName>
</protein>
<dbReference type="KEGG" id="acz:Acaty_c1022"/>
<evidence type="ECO:0000313" key="1">
    <source>
        <dbReference type="EMBL" id="AIA54894.1"/>
    </source>
</evidence>
<accession>A0A059ZPN9</accession>
<gene>
    <name evidence="1" type="ORF">Acaty_c1022</name>
</gene>
<dbReference type="Proteomes" id="UP000005522">
    <property type="component" value="Chromosome"/>
</dbReference>
<dbReference type="Pfam" id="PF05159">
    <property type="entry name" value="Capsule_synth"/>
    <property type="match status" value="2"/>
</dbReference>
<dbReference type="EMBL" id="CP005986">
    <property type="protein sequence ID" value="AIA54894.1"/>
    <property type="molecule type" value="Genomic_DNA"/>
</dbReference>
<dbReference type="eggNOG" id="COG3563">
    <property type="taxonomic scope" value="Bacteria"/>
</dbReference>
<dbReference type="GO" id="GO:0000271">
    <property type="term" value="P:polysaccharide biosynthetic process"/>
    <property type="evidence" value="ECO:0007669"/>
    <property type="project" value="InterPro"/>
</dbReference>
<dbReference type="AlphaFoldDB" id="A0A059ZPN9"/>
<organism evidence="1 2">
    <name type="scientific">Acidithiobacillus caldus (strain ATCC 51756 / DSM 8584 / KU)</name>
    <dbReference type="NCBI Taxonomy" id="637389"/>
    <lineage>
        <taxon>Bacteria</taxon>
        <taxon>Pseudomonadati</taxon>
        <taxon>Pseudomonadota</taxon>
        <taxon>Acidithiobacillia</taxon>
        <taxon>Acidithiobacillales</taxon>
        <taxon>Acidithiobacillaceae</taxon>
        <taxon>Acidithiobacillus</taxon>
    </lineage>
</organism>
<dbReference type="RefSeq" id="WP_004871497.1">
    <property type="nucleotide sequence ID" value="NZ_CP005986.1"/>
</dbReference>
<dbReference type="CDD" id="cd16439">
    <property type="entry name" value="beta_Kdo_transferase_KpsC_2"/>
    <property type="match status" value="1"/>
</dbReference>
<name>A0A059ZPN9_ACICK</name>